<dbReference type="PROSITE" id="PS51826">
    <property type="entry name" value="PSBD"/>
    <property type="match status" value="1"/>
</dbReference>
<dbReference type="SUPFAM" id="SSF47005">
    <property type="entry name" value="Peripheral subunit-binding domain of 2-oxo acid dehydrogenase complex"/>
    <property type="match status" value="1"/>
</dbReference>
<evidence type="ECO:0000259" key="3">
    <source>
        <dbReference type="PROSITE" id="PS51826"/>
    </source>
</evidence>
<dbReference type="InterPro" id="IPR036625">
    <property type="entry name" value="E3-bd_dom_sf"/>
</dbReference>
<evidence type="ECO:0000256" key="1">
    <source>
        <dbReference type="ARBA" id="ARBA00007317"/>
    </source>
</evidence>
<dbReference type="Pfam" id="PF02817">
    <property type="entry name" value="E3_binding"/>
    <property type="match status" value="1"/>
</dbReference>
<gene>
    <name evidence="4" type="ORF">AVDCRST_MAG25-2678</name>
</gene>
<dbReference type="GO" id="GO:0016746">
    <property type="term" value="F:acyltransferase activity"/>
    <property type="evidence" value="ECO:0007669"/>
    <property type="project" value="InterPro"/>
</dbReference>
<evidence type="ECO:0000256" key="2">
    <source>
        <dbReference type="SAM" id="MobiDB-lite"/>
    </source>
</evidence>
<sequence length="184" mass="19440">MRARATSEDDTDVVLDIPVLNVEELDLEVEELRAHISARAELAGFLNINVGMDAYVDKVKLNIKGVEAQVQLKVKLERILGSIDRALQAIENNPQLLDPDFRRSQGDTGGEQSGEDEGQRELTAGSEAEPGEPAESPGRDGSGPAATPAARKKAEKLGLDLSAVEGTGAGGRVLVRDVMEAAGG</sequence>
<accession>A0A6J4RRA5</accession>
<protein>
    <recommendedName>
        <fullName evidence="3">Peripheral subunit-binding (PSBD) domain-containing protein</fullName>
    </recommendedName>
</protein>
<organism evidence="4">
    <name type="scientific">uncultured Rubrobacteraceae bacterium</name>
    <dbReference type="NCBI Taxonomy" id="349277"/>
    <lineage>
        <taxon>Bacteria</taxon>
        <taxon>Bacillati</taxon>
        <taxon>Actinomycetota</taxon>
        <taxon>Rubrobacteria</taxon>
        <taxon>Rubrobacterales</taxon>
        <taxon>Rubrobacteraceae</taxon>
        <taxon>environmental samples</taxon>
    </lineage>
</organism>
<dbReference type="EMBL" id="CADCVI010000178">
    <property type="protein sequence ID" value="CAA9479640.1"/>
    <property type="molecule type" value="Genomic_DNA"/>
</dbReference>
<proteinExistence type="inferred from homology"/>
<name>A0A6J4RRA5_9ACTN</name>
<feature type="compositionally biased region" description="Low complexity" evidence="2">
    <location>
        <begin position="124"/>
        <end position="136"/>
    </location>
</feature>
<dbReference type="Gene3D" id="4.10.320.10">
    <property type="entry name" value="E3-binding domain"/>
    <property type="match status" value="1"/>
</dbReference>
<comment type="similarity">
    <text evidence="1">Belongs to the 2-oxoacid dehydrogenase family.</text>
</comment>
<dbReference type="InterPro" id="IPR004167">
    <property type="entry name" value="PSBD"/>
</dbReference>
<feature type="region of interest" description="Disordered" evidence="2">
    <location>
        <begin position="94"/>
        <end position="154"/>
    </location>
</feature>
<feature type="domain" description="Peripheral subunit-binding (PSBD)" evidence="3">
    <location>
        <begin position="145"/>
        <end position="182"/>
    </location>
</feature>
<dbReference type="AlphaFoldDB" id="A0A6J4RRA5"/>
<reference evidence="4" key="1">
    <citation type="submission" date="2020-02" db="EMBL/GenBank/DDBJ databases">
        <authorList>
            <person name="Meier V. D."/>
        </authorList>
    </citation>
    <scope>NUCLEOTIDE SEQUENCE</scope>
    <source>
        <strain evidence="4">AVDCRST_MAG25</strain>
    </source>
</reference>
<evidence type="ECO:0000313" key="4">
    <source>
        <dbReference type="EMBL" id="CAA9479640.1"/>
    </source>
</evidence>